<dbReference type="EMBL" id="QMEY01000005">
    <property type="protein sequence ID" value="RBQ19384.1"/>
    <property type="molecule type" value="Genomic_DNA"/>
</dbReference>
<feature type="transmembrane region" description="Helical" evidence="1">
    <location>
        <begin position="600"/>
        <end position="621"/>
    </location>
</feature>
<dbReference type="Gene3D" id="3.40.50.300">
    <property type="entry name" value="P-loop containing nucleotide triphosphate hydrolases"/>
    <property type="match status" value="1"/>
</dbReference>
<keyword evidence="1" id="KW-1133">Transmembrane helix</keyword>
<accession>A0A366M1C9</accession>
<evidence type="ECO:0008006" key="4">
    <source>
        <dbReference type="Google" id="ProtNLM"/>
    </source>
</evidence>
<feature type="transmembrane region" description="Helical" evidence="1">
    <location>
        <begin position="627"/>
        <end position="653"/>
    </location>
</feature>
<keyword evidence="1" id="KW-0812">Transmembrane</keyword>
<comment type="caution">
    <text evidence="2">The sequence shown here is derived from an EMBL/GenBank/DDBJ whole genome shotgun (WGS) entry which is preliminary data.</text>
</comment>
<evidence type="ECO:0000313" key="2">
    <source>
        <dbReference type="EMBL" id="RBQ19384.1"/>
    </source>
</evidence>
<sequence>MNPKLRGSAAVILLVTGIGGIAVALALRLVDQASGIADTVGVLITALAFLYSRRPDPVSPETLIQHLRAETLGALRHDAQERGLLRPELLPVRLRSRNGDDAWPEPRAAVWSATDFQDHAAGLVTATDGHRRLIVLGPAGAGKSTTAVMMALGLLARGYLPILLKATTWDPYHTAFADWVAKEVVLGRGVRYEHDRGLCQALSDHERTVFLIDGFDASTAHTRRALERLEKEAPHDRHLVLFARGDRIAAPPHYTVHTLMPPKPKAVYKYLRQLAGRLETEDRWRPVLDRVRRGAPDEVTGLLSNPLFLSLARRACADAGDADGDLDPGRLVALVMGKGRAAAEKRLLNEFVSTVMRGRFGTARARRWLGNLAAMLRRRVGGRVAWWQVYTEVPAAVPAVAAGLVLLPAYQLALVMPLGLTRGLAIGLAAGVVLGLLRGVRPSWRAIALAGITASAGVLGIGLAGLPALIPADEPVLPYVIGDTVELGTAFVLTLACRPLLIRRSPLPVLTRLLVPGRVVAAFAVALVACGSASACLVAEWSGARFPLVGGFVAIVVSMGTGTGIATLAARVMAGDLAAPPMPARIVPRLTTALGSPLPYLLRAFPPTVLIGVMAGLTGMVRISLDYGMQIVIVFGLVLGVPVALVIGVLNWLAQPLEDPSAATATTIRRNDGLAAISCVVAIALAATAGILILQGPGQALIAEVQNAPGFHVQPWQGVLFGLTLGVVLASLRTASPAVLVGHVWLAARSAFPWRMQRFLDTLHERGLLRNTGPYYEFSHTLLAEVLDDDTSRTPSTVTPRPADPRG</sequence>
<keyword evidence="1" id="KW-0472">Membrane</keyword>
<protein>
    <recommendedName>
        <fullName evidence="4">NACHT domain-containing protein</fullName>
    </recommendedName>
</protein>
<organism evidence="2 3">
    <name type="scientific">Spongiactinospora rosea</name>
    <dbReference type="NCBI Taxonomy" id="2248750"/>
    <lineage>
        <taxon>Bacteria</taxon>
        <taxon>Bacillati</taxon>
        <taxon>Actinomycetota</taxon>
        <taxon>Actinomycetes</taxon>
        <taxon>Streptosporangiales</taxon>
        <taxon>Streptosporangiaceae</taxon>
        <taxon>Spongiactinospora</taxon>
    </lineage>
</organism>
<feature type="transmembrane region" description="Helical" evidence="1">
    <location>
        <begin position="548"/>
        <end position="579"/>
    </location>
</feature>
<name>A0A366M1C9_9ACTN</name>
<feature type="transmembrane region" description="Helical" evidence="1">
    <location>
        <begin position="519"/>
        <end position="542"/>
    </location>
</feature>
<feature type="transmembrane region" description="Helical" evidence="1">
    <location>
        <begin position="674"/>
        <end position="694"/>
    </location>
</feature>
<dbReference type="RefSeq" id="WP_113981445.1">
    <property type="nucleotide sequence ID" value="NZ_QMEY01000005.1"/>
</dbReference>
<feature type="transmembrane region" description="Helical" evidence="1">
    <location>
        <begin position="413"/>
        <end position="437"/>
    </location>
</feature>
<dbReference type="AlphaFoldDB" id="A0A366M1C9"/>
<feature type="transmembrane region" description="Helical" evidence="1">
    <location>
        <begin position="7"/>
        <end position="27"/>
    </location>
</feature>
<feature type="transmembrane region" description="Helical" evidence="1">
    <location>
        <begin position="33"/>
        <end position="51"/>
    </location>
</feature>
<keyword evidence="3" id="KW-1185">Reference proteome</keyword>
<proteinExistence type="predicted"/>
<evidence type="ECO:0000313" key="3">
    <source>
        <dbReference type="Proteomes" id="UP000253303"/>
    </source>
</evidence>
<dbReference type="InterPro" id="IPR027417">
    <property type="entry name" value="P-loop_NTPase"/>
</dbReference>
<dbReference type="Proteomes" id="UP000253303">
    <property type="component" value="Unassembled WGS sequence"/>
</dbReference>
<dbReference type="OrthoDB" id="419058at2"/>
<evidence type="ECO:0000256" key="1">
    <source>
        <dbReference type="SAM" id="Phobius"/>
    </source>
</evidence>
<feature type="transmembrane region" description="Helical" evidence="1">
    <location>
        <begin position="476"/>
        <end position="498"/>
    </location>
</feature>
<feature type="transmembrane region" description="Helical" evidence="1">
    <location>
        <begin position="384"/>
        <end position="407"/>
    </location>
</feature>
<dbReference type="SUPFAM" id="SSF52540">
    <property type="entry name" value="P-loop containing nucleoside triphosphate hydrolases"/>
    <property type="match status" value="1"/>
</dbReference>
<feature type="transmembrane region" description="Helical" evidence="1">
    <location>
        <begin position="719"/>
        <end position="748"/>
    </location>
</feature>
<reference evidence="2 3" key="1">
    <citation type="submission" date="2018-06" db="EMBL/GenBank/DDBJ databases">
        <title>Sphaerisporangium craniellae sp. nov., isolated from a marine sponge in the South China Sea.</title>
        <authorList>
            <person name="Li L."/>
        </authorList>
    </citation>
    <scope>NUCLEOTIDE SEQUENCE [LARGE SCALE GENOMIC DNA]</scope>
    <source>
        <strain evidence="2 3">LHW63015</strain>
    </source>
</reference>
<gene>
    <name evidence="2" type="ORF">DP939_15805</name>
</gene>
<feature type="transmembrane region" description="Helical" evidence="1">
    <location>
        <begin position="449"/>
        <end position="470"/>
    </location>
</feature>